<evidence type="ECO:0000313" key="13">
    <source>
        <dbReference type="Proteomes" id="UP000440820"/>
    </source>
</evidence>
<dbReference type="Proteomes" id="UP000220934">
    <property type="component" value="Unassembled WGS sequence"/>
</dbReference>
<evidence type="ECO:0000313" key="7">
    <source>
        <dbReference type="EMBL" id="QHA17613.1"/>
    </source>
</evidence>
<dbReference type="Proteomes" id="UP000224044">
    <property type="component" value="Unassembled WGS sequence"/>
</dbReference>
<proteinExistence type="predicted"/>
<reference evidence="7 13" key="3">
    <citation type="submission" date="2019-12" db="EMBL/GenBank/DDBJ databases">
        <title>Bacillus toyonensis BV-17 genome.</title>
        <authorList>
            <person name="Chen J."/>
        </authorList>
    </citation>
    <scope>NUCLEOTIDE SEQUENCE [LARGE SCALE GENOMIC DNA]</scope>
    <source>
        <strain evidence="7 13">BV-17</strain>
    </source>
</reference>
<dbReference type="EMBL" id="NUAP01000049">
    <property type="protein sequence ID" value="PEN85403.1"/>
    <property type="molecule type" value="Genomic_DNA"/>
</dbReference>
<evidence type="ECO:0000313" key="1">
    <source>
        <dbReference type="EMBL" id="PEI86279.1"/>
    </source>
</evidence>
<reference evidence="9 11" key="1">
    <citation type="submission" date="2017-09" db="EMBL/GenBank/DDBJ databases">
        <title>Large-scale bioinformatics analysis of Bacillus genomes uncovers conserved roles of natural products in bacterial physiology.</title>
        <authorList>
            <consortium name="Agbiome Team Llc"/>
            <person name="Bleich R.M."/>
            <person name="Grubbs K.J."/>
            <person name="Santa Maria K.C."/>
            <person name="Allen S.E."/>
            <person name="Farag S."/>
            <person name="Shank E.A."/>
            <person name="Bowers A."/>
        </authorList>
    </citation>
    <scope>NUCLEOTIDE SEQUENCE [LARGE SCALE GENOMIC DNA]</scope>
    <source>
        <strain evidence="4 9">AFS021349</strain>
        <strain evidence="6 11">AFS042148</strain>
        <strain evidence="5 12">AFS094862</strain>
    </source>
</reference>
<dbReference type="RefSeq" id="WP_000627296.1">
    <property type="nucleotide sequence ID" value="NZ_CP036014.1"/>
</dbReference>
<dbReference type="Proteomes" id="UP000225320">
    <property type="component" value="Unassembled WGS sequence"/>
</dbReference>
<evidence type="ECO:0000313" key="4">
    <source>
        <dbReference type="EMBL" id="PEQ01124.1"/>
    </source>
</evidence>
<sequence>MITEMNIKVVCEEQFSNREIKILETFLSTLSGHSNAFVTKEGMFLNPLSKEKSVVYYHNFVFVKSLTEEKCAELKEVLTRRIKNAFVMMEFVEPIVTFEETIINV</sequence>
<dbReference type="EMBL" id="NUEH01000026">
    <property type="protein sequence ID" value="PEI86279.1"/>
    <property type="molecule type" value="Genomic_DNA"/>
</dbReference>
<keyword evidence="13" id="KW-1185">Reference proteome</keyword>
<dbReference type="EMBL" id="CP047044">
    <property type="protein sequence ID" value="QHA17613.1"/>
    <property type="molecule type" value="Genomic_DNA"/>
</dbReference>
<evidence type="ECO:0000313" key="2">
    <source>
        <dbReference type="EMBL" id="PEN52664.1"/>
    </source>
</evidence>
<name>A0A2B4ZJ08_9BACI</name>
<dbReference type="EMBL" id="NUAJ01000021">
    <property type="protein sequence ID" value="PEN52664.1"/>
    <property type="molecule type" value="Genomic_DNA"/>
</dbReference>
<dbReference type="EMBL" id="NUSY01000027">
    <property type="protein sequence ID" value="PHE10361.1"/>
    <property type="molecule type" value="Genomic_DNA"/>
</dbReference>
<dbReference type="Proteomes" id="UP000220078">
    <property type="component" value="Unassembled WGS sequence"/>
</dbReference>
<dbReference type="EMBL" id="NVOI01000093">
    <property type="protein sequence ID" value="PGG86502.1"/>
    <property type="molecule type" value="Genomic_DNA"/>
</dbReference>
<evidence type="ECO:0000313" key="11">
    <source>
        <dbReference type="Proteomes" id="UP000224044"/>
    </source>
</evidence>
<gene>
    <name evidence="3" type="ORF">CN551_25245</name>
    <name evidence="4" type="ORF">CN585_22020</name>
    <name evidence="2" type="ORF">CN596_18660</name>
    <name evidence="1" type="ORF">CN678_12715</name>
    <name evidence="6" type="ORF">COF62_18360</name>
    <name evidence="5" type="ORF">CON73_23055</name>
    <name evidence="7" type="ORF">GPA05_11510</name>
</gene>
<dbReference type="Proteomes" id="UP000440820">
    <property type="component" value="Chromosome"/>
</dbReference>
<protein>
    <submittedName>
        <fullName evidence="2">Uncharacterized protein</fullName>
    </submittedName>
</protein>
<dbReference type="Proteomes" id="UP000220841">
    <property type="component" value="Unassembled WGS sequence"/>
</dbReference>
<accession>A0A1D3PHP4</accession>
<evidence type="ECO:0000313" key="6">
    <source>
        <dbReference type="EMBL" id="PHE10361.1"/>
    </source>
</evidence>
<evidence type="ECO:0000313" key="3">
    <source>
        <dbReference type="EMBL" id="PEN85403.1"/>
    </source>
</evidence>
<dbReference type="EMBL" id="NUBY01000123">
    <property type="protein sequence ID" value="PEQ01124.1"/>
    <property type="molecule type" value="Genomic_DNA"/>
</dbReference>
<evidence type="ECO:0000313" key="10">
    <source>
        <dbReference type="Proteomes" id="UP000220934"/>
    </source>
</evidence>
<accession>A0A2B4ZJ08</accession>
<evidence type="ECO:0000313" key="8">
    <source>
        <dbReference type="Proteomes" id="UP000220078"/>
    </source>
</evidence>
<dbReference type="AlphaFoldDB" id="A0A2B4ZJ08"/>
<evidence type="ECO:0000313" key="5">
    <source>
        <dbReference type="EMBL" id="PGG86502.1"/>
    </source>
</evidence>
<dbReference type="Proteomes" id="UP000220969">
    <property type="component" value="Unassembled WGS sequence"/>
</dbReference>
<evidence type="ECO:0000313" key="9">
    <source>
        <dbReference type="Proteomes" id="UP000220841"/>
    </source>
</evidence>
<organism evidence="2 10">
    <name type="scientific">Bacillus toyonensis</name>
    <dbReference type="NCBI Taxonomy" id="155322"/>
    <lineage>
        <taxon>Bacteria</taxon>
        <taxon>Bacillati</taxon>
        <taxon>Bacillota</taxon>
        <taxon>Bacilli</taxon>
        <taxon>Bacillales</taxon>
        <taxon>Bacillaceae</taxon>
        <taxon>Bacillus</taxon>
        <taxon>Bacillus cereus group</taxon>
    </lineage>
</organism>
<evidence type="ECO:0000313" key="12">
    <source>
        <dbReference type="Proteomes" id="UP000225320"/>
    </source>
</evidence>
<reference evidence="8 10" key="2">
    <citation type="submission" date="2017-09" db="EMBL/GenBank/DDBJ databases">
        <title>Large-scale bioinformatics analysis of Bacillus genomes uncovers conserved roles of natural products in bacterial physiology.</title>
        <authorList>
            <consortium name="Agbiome Team Llc"/>
            <person name="Bleich R.M."/>
            <person name="Kirk G.J."/>
            <person name="Santa Maria K.C."/>
            <person name="Allen S.E."/>
            <person name="Farag S."/>
            <person name="Shank E.A."/>
            <person name="Bowers A."/>
        </authorList>
    </citation>
    <scope>NUCLEOTIDE SEQUENCE [LARGE SCALE GENOMIC DNA]</scope>
    <source>
        <strain evidence="1">AFS005430</strain>
        <strain evidence="3 8">AFS027629</strain>
        <strain evidence="2 10">AFS027958</strain>
    </source>
</reference>